<evidence type="ECO:0000313" key="12">
    <source>
        <dbReference type="EMBL" id="TCC36599.1"/>
    </source>
</evidence>
<accession>A0A4R0ITP4</accession>
<feature type="transmembrane region" description="Helical" evidence="9">
    <location>
        <begin position="337"/>
        <end position="356"/>
    </location>
</feature>
<dbReference type="Pfam" id="PF24878">
    <property type="entry name" value="YkcB_C"/>
    <property type="match status" value="1"/>
</dbReference>
<keyword evidence="2" id="KW-1003">Cell membrane</keyword>
<dbReference type="AlphaFoldDB" id="A0A4R0ITP4"/>
<feature type="transmembrane region" description="Helical" evidence="9">
    <location>
        <begin position="393"/>
        <end position="411"/>
    </location>
</feature>
<protein>
    <submittedName>
        <fullName evidence="12">Phospholipid carrier-dependent glycosyltransferase</fullName>
    </submittedName>
</protein>
<gene>
    <name evidence="12" type="ORF">E0H92_26270</name>
</gene>
<dbReference type="EMBL" id="SJKC01000003">
    <property type="protein sequence ID" value="TCC36599.1"/>
    <property type="molecule type" value="Genomic_DNA"/>
</dbReference>
<evidence type="ECO:0000256" key="9">
    <source>
        <dbReference type="SAM" id="Phobius"/>
    </source>
</evidence>
<keyword evidence="4 12" id="KW-0808">Transferase</keyword>
<dbReference type="InterPro" id="IPR038731">
    <property type="entry name" value="RgtA/B/C-like"/>
</dbReference>
<evidence type="ECO:0000256" key="1">
    <source>
        <dbReference type="ARBA" id="ARBA00004651"/>
    </source>
</evidence>
<evidence type="ECO:0000256" key="3">
    <source>
        <dbReference type="ARBA" id="ARBA00022676"/>
    </source>
</evidence>
<evidence type="ECO:0000256" key="8">
    <source>
        <dbReference type="SAM" id="MobiDB-lite"/>
    </source>
</evidence>
<feature type="transmembrane region" description="Helical" evidence="9">
    <location>
        <begin position="453"/>
        <end position="471"/>
    </location>
</feature>
<feature type="transmembrane region" description="Helical" evidence="9">
    <location>
        <begin position="115"/>
        <end position="132"/>
    </location>
</feature>
<feature type="region of interest" description="Disordered" evidence="8">
    <location>
        <begin position="482"/>
        <end position="517"/>
    </location>
</feature>
<feature type="transmembrane region" description="Helical" evidence="9">
    <location>
        <begin position="362"/>
        <end position="386"/>
    </location>
</feature>
<sequence length="671" mass="70437">MAARNRWRTGALVAICLLAGLLYVWEIGGGQLGNTYYSAAVRSMTESFSNFLFGSFDPYGVITVDKPPMALWPQVISVLVFGFHGWSLLLPQVIEGVAAVFLLHRTVRLWAGENVALLAALIFALTPVTVVINRDNNPDTLLVLLLVAAAYAVTRSVQAPSARRRTTWLLWCAFFVGCGFLTKMLQAWIVVPAVALAFLVGTTGPLKRRILDLLGAGGVLVASSFWWVALHDWWPGSTPYVGGSADGSAWDLIVGYNGFGRIFGGDQGGGMVIGTPNGETKSGSFGGDPGLLRMFNELVGGQISWLLPLALFVLLVVSVAGVRAMRRTAAGDPAGRAGWFLWGGWLLITALVFSFAKGIMHPYYTTAMAPAVAAICAAGVAVLWRWYRASDAWALLPAGIAITAAWAFVLVSRDTSWYGWCRWAVVVVAGAAVVALIVGRFSVVRRTAIGRPALAVAVAAFLLTPGVWSVAAATVNPNGNTPAAGPAIAPGPPPTGPAPVVQPGPGRRTPGGPGGPGLVIIGGGSGETKLTDEQRRILEYAERNGDGAEIALAVNGASGAVAPFIMETDSTVIGMGGFGGQDDVPSTDQLQRWVNDDTLRYILSAAPGQQTQPMPSNGARAAVQQKRQAWIEQHSTVVAPAAYGSKPPAASAGRPTVLGGAPDTLYRCGEQ</sequence>
<name>A0A4R0ITP4_9ACTN</name>
<dbReference type="GO" id="GO:0009103">
    <property type="term" value="P:lipopolysaccharide biosynthetic process"/>
    <property type="evidence" value="ECO:0007669"/>
    <property type="project" value="UniProtKB-ARBA"/>
</dbReference>
<feature type="compositionally biased region" description="Pro residues" evidence="8">
    <location>
        <begin position="489"/>
        <end position="502"/>
    </location>
</feature>
<dbReference type="PANTHER" id="PTHR33908">
    <property type="entry name" value="MANNOSYLTRANSFERASE YKCB-RELATED"/>
    <property type="match status" value="1"/>
</dbReference>
<feature type="domain" description="Glycosyltransferase RgtA/B/C/D-like" evidence="10">
    <location>
        <begin position="65"/>
        <end position="226"/>
    </location>
</feature>
<keyword evidence="5 9" id="KW-0812">Transmembrane</keyword>
<organism evidence="12 13">
    <name type="scientific">Kribbella speibonae</name>
    <dbReference type="NCBI Taxonomy" id="1572660"/>
    <lineage>
        <taxon>Bacteria</taxon>
        <taxon>Bacillati</taxon>
        <taxon>Actinomycetota</taxon>
        <taxon>Actinomycetes</taxon>
        <taxon>Propionibacteriales</taxon>
        <taxon>Kribbellaceae</taxon>
        <taxon>Kribbella</taxon>
    </lineage>
</organism>
<evidence type="ECO:0000259" key="11">
    <source>
        <dbReference type="Pfam" id="PF24878"/>
    </source>
</evidence>
<dbReference type="GO" id="GO:0005886">
    <property type="term" value="C:plasma membrane"/>
    <property type="evidence" value="ECO:0007669"/>
    <property type="project" value="UniProtKB-SubCell"/>
</dbReference>
<dbReference type="InterPro" id="IPR050297">
    <property type="entry name" value="LipidA_mod_glycosyltrf_83"/>
</dbReference>
<evidence type="ECO:0000313" key="13">
    <source>
        <dbReference type="Proteomes" id="UP000294225"/>
    </source>
</evidence>
<feature type="transmembrane region" description="Helical" evidence="9">
    <location>
        <begin position="417"/>
        <end position="441"/>
    </location>
</feature>
<keyword evidence="7 9" id="KW-0472">Membrane</keyword>
<reference evidence="12 13" key="1">
    <citation type="submission" date="2019-02" db="EMBL/GenBank/DDBJ databases">
        <title>Kribbella capetownensis sp. nov. and Kribbella speibonae sp. nov., isolated from soil.</title>
        <authorList>
            <person name="Curtis S.M."/>
            <person name="Norton I."/>
            <person name="Everest G.J."/>
            <person name="Meyers P.R."/>
        </authorList>
    </citation>
    <scope>NUCLEOTIDE SEQUENCE [LARGE SCALE GENOMIC DNA]</scope>
    <source>
        <strain evidence="12 13">YM55</strain>
    </source>
</reference>
<feature type="transmembrane region" description="Helical" evidence="9">
    <location>
        <begin position="7"/>
        <end position="25"/>
    </location>
</feature>
<dbReference type="Proteomes" id="UP000294225">
    <property type="component" value="Unassembled WGS sequence"/>
</dbReference>
<evidence type="ECO:0000256" key="4">
    <source>
        <dbReference type="ARBA" id="ARBA00022679"/>
    </source>
</evidence>
<evidence type="ECO:0000256" key="5">
    <source>
        <dbReference type="ARBA" id="ARBA00022692"/>
    </source>
</evidence>
<evidence type="ECO:0000256" key="6">
    <source>
        <dbReference type="ARBA" id="ARBA00022989"/>
    </source>
</evidence>
<feature type="domain" description="Putative mannosyltransferase YkcA/B-like C-terminal" evidence="11">
    <location>
        <begin position="538"/>
        <end position="634"/>
    </location>
</feature>
<evidence type="ECO:0000256" key="2">
    <source>
        <dbReference type="ARBA" id="ARBA00022475"/>
    </source>
</evidence>
<dbReference type="PANTHER" id="PTHR33908:SF3">
    <property type="entry name" value="UNDECAPRENYL PHOSPHATE-ALPHA-4-AMINO-4-DEOXY-L-ARABINOSE ARABINOSYL TRANSFERASE"/>
    <property type="match status" value="1"/>
</dbReference>
<feature type="transmembrane region" description="Helical" evidence="9">
    <location>
        <begin position="213"/>
        <end position="230"/>
    </location>
</feature>
<comment type="caution">
    <text evidence="12">The sequence shown here is derived from an EMBL/GenBank/DDBJ whole genome shotgun (WGS) entry which is preliminary data.</text>
</comment>
<evidence type="ECO:0000259" key="10">
    <source>
        <dbReference type="Pfam" id="PF13231"/>
    </source>
</evidence>
<feature type="transmembrane region" description="Helical" evidence="9">
    <location>
        <begin position="188"/>
        <end position="206"/>
    </location>
</feature>
<dbReference type="GO" id="GO:0016763">
    <property type="term" value="F:pentosyltransferase activity"/>
    <property type="evidence" value="ECO:0007669"/>
    <property type="project" value="TreeGrafter"/>
</dbReference>
<dbReference type="Pfam" id="PF13231">
    <property type="entry name" value="PMT_2"/>
    <property type="match status" value="1"/>
</dbReference>
<feature type="transmembrane region" description="Helical" evidence="9">
    <location>
        <begin position="303"/>
        <end position="325"/>
    </location>
</feature>
<keyword evidence="6 9" id="KW-1133">Transmembrane helix</keyword>
<dbReference type="InterPro" id="IPR056785">
    <property type="entry name" value="YkcA/B-like_C"/>
</dbReference>
<feature type="transmembrane region" description="Helical" evidence="9">
    <location>
        <begin position="75"/>
        <end position="103"/>
    </location>
</feature>
<keyword evidence="3" id="KW-0328">Glycosyltransferase</keyword>
<comment type="subcellular location">
    <subcellularLocation>
        <location evidence="1">Cell membrane</location>
        <topology evidence="1">Multi-pass membrane protein</topology>
    </subcellularLocation>
</comment>
<proteinExistence type="predicted"/>
<dbReference type="GO" id="GO:0010041">
    <property type="term" value="P:response to iron(III) ion"/>
    <property type="evidence" value="ECO:0007669"/>
    <property type="project" value="TreeGrafter"/>
</dbReference>
<evidence type="ECO:0000256" key="7">
    <source>
        <dbReference type="ARBA" id="ARBA00023136"/>
    </source>
</evidence>